<dbReference type="Gene3D" id="1.10.443.10">
    <property type="entry name" value="Intergrase catalytic core"/>
    <property type="match status" value="1"/>
</dbReference>
<reference evidence="9 10" key="1">
    <citation type="submission" date="2019-12" db="EMBL/GenBank/DDBJ databases">
        <title>Novel species isolated from a subtropical stream in China.</title>
        <authorList>
            <person name="Lu H."/>
        </authorList>
    </citation>
    <scope>NUCLEOTIDE SEQUENCE [LARGE SCALE GENOMIC DNA]</scope>
    <source>
        <strain evidence="9 10">FT135W</strain>
    </source>
</reference>
<protein>
    <submittedName>
        <fullName evidence="9">Tyrosine-type recombinase/integrase</fullName>
    </submittedName>
</protein>
<comment type="caution">
    <text evidence="9">The sequence shown here is derived from an EMBL/GenBank/DDBJ whole genome shotgun (WGS) entry which is preliminary data.</text>
</comment>
<dbReference type="GO" id="GO:0003677">
    <property type="term" value="F:DNA binding"/>
    <property type="evidence" value="ECO:0007669"/>
    <property type="project" value="UniProtKB-UniRule"/>
</dbReference>
<dbReference type="InterPro" id="IPR050090">
    <property type="entry name" value="Tyrosine_recombinase_XerCD"/>
</dbReference>
<evidence type="ECO:0000259" key="7">
    <source>
        <dbReference type="PROSITE" id="PS51898"/>
    </source>
</evidence>
<keyword evidence="10" id="KW-1185">Reference proteome</keyword>
<proteinExistence type="inferred from homology"/>
<organism evidence="9 10">
    <name type="scientific">Duganella flavida</name>
    <dbReference type="NCBI Taxonomy" id="2692175"/>
    <lineage>
        <taxon>Bacteria</taxon>
        <taxon>Pseudomonadati</taxon>
        <taxon>Pseudomonadota</taxon>
        <taxon>Betaproteobacteria</taxon>
        <taxon>Burkholderiales</taxon>
        <taxon>Oxalobacteraceae</taxon>
        <taxon>Telluria group</taxon>
        <taxon>Duganella</taxon>
    </lineage>
</organism>
<dbReference type="GO" id="GO:0006310">
    <property type="term" value="P:DNA recombination"/>
    <property type="evidence" value="ECO:0007669"/>
    <property type="project" value="UniProtKB-KW"/>
</dbReference>
<gene>
    <name evidence="9" type="ORF">GTP46_28465</name>
</gene>
<dbReference type="SUPFAM" id="SSF56349">
    <property type="entry name" value="DNA breaking-rejoining enzymes"/>
    <property type="match status" value="1"/>
</dbReference>
<keyword evidence="4" id="KW-0233">DNA recombination</keyword>
<dbReference type="GO" id="GO:0015074">
    <property type="term" value="P:DNA integration"/>
    <property type="evidence" value="ECO:0007669"/>
    <property type="project" value="UniProtKB-KW"/>
</dbReference>
<keyword evidence="3 5" id="KW-0238">DNA-binding</keyword>
<dbReference type="RefSeq" id="WP_161010000.1">
    <property type="nucleotide sequence ID" value="NZ_WWCN01000030.1"/>
</dbReference>
<dbReference type="PROSITE" id="PS51900">
    <property type="entry name" value="CB"/>
    <property type="match status" value="1"/>
</dbReference>
<accession>A0A6L8KLG2</accession>
<evidence type="ECO:0000259" key="8">
    <source>
        <dbReference type="PROSITE" id="PS51900"/>
    </source>
</evidence>
<dbReference type="CDD" id="cd01184">
    <property type="entry name" value="INT_C_like_1"/>
    <property type="match status" value="1"/>
</dbReference>
<dbReference type="InterPro" id="IPR013762">
    <property type="entry name" value="Integrase-like_cat_sf"/>
</dbReference>
<feature type="domain" description="Tyr recombinase" evidence="7">
    <location>
        <begin position="280"/>
        <end position="470"/>
    </location>
</feature>
<evidence type="ECO:0000256" key="1">
    <source>
        <dbReference type="ARBA" id="ARBA00008857"/>
    </source>
</evidence>
<feature type="domain" description="Core-binding (CB)" evidence="8">
    <location>
        <begin position="162"/>
        <end position="247"/>
    </location>
</feature>
<evidence type="ECO:0000313" key="10">
    <source>
        <dbReference type="Proteomes" id="UP000479335"/>
    </source>
</evidence>
<keyword evidence="2" id="KW-0229">DNA integration</keyword>
<feature type="compositionally biased region" description="Basic residues" evidence="6">
    <location>
        <begin position="509"/>
        <end position="519"/>
    </location>
</feature>
<dbReference type="PANTHER" id="PTHR30349:SF41">
    <property type="entry name" value="INTEGRASE_RECOMBINASE PROTEIN MJ0367-RELATED"/>
    <property type="match status" value="1"/>
</dbReference>
<dbReference type="InterPro" id="IPR011010">
    <property type="entry name" value="DNA_brk_join_enz"/>
</dbReference>
<dbReference type="PROSITE" id="PS51898">
    <property type="entry name" value="TYR_RECOMBINASE"/>
    <property type="match status" value="1"/>
</dbReference>
<dbReference type="EMBL" id="WWCN01000030">
    <property type="protein sequence ID" value="MYM26564.1"/>
    <property type="molecule type" value="Genomic_DNA"/>
</dbReference>
<evidence type="ECO:0000313" key="9">
    <source>
        <dbReference type="EMBL" id="MYM26564.1"/>
    </source>
</evidence>
<sequence length="519" mass="58098">MTIKAPRLLINRFGVYYFRYKADGIEKRISLRTKCSRTANILALQLNLNIERKRAMTSPKLSDFDLGSIGRYELTLPNGMKIKTDGTQEDHSRAMEALDQIGPLLQNMQPAPVIQQPAPNTPKSEALISAVTKWLANCAGKNGARTVVTKTYHIKDFLARSLSHVESVERWLAESQNTDFLKERGLRTVEARKVRGDYKAKEIESNAISKKTLTDYKAMLAGGADAQTAKTIDNKLDSLKDFFDYAIGHGLYTLTQDNPVKGLHIHTKKTRKASTQSFQPFPVAALQTLFEPKAYLARMNEPDLFWGPLLGVYSGMRIGEATQIRVQDVHLADNGVHYIHVHKSKTAGGIRNVPIAQALLDLGFLDYVEECKAAGAERIFPHCPYINHSYYKHLSAALLEHQRALGIKLPQTSFHSFRVNVITELHNKNANAGKILKIVGHEDGSGGGQAVHWGYVRDLPDCKEIVDLLNWPIDHAALKYDGRFRAFVADQTNWAGNKAEGAEWDKTEAKKRKKTNSKQ</sequence>
<dbReference type="Proteomes" id="UP000479335">
    <property type="component" value="Unassembled WGS sequence"/>
</dbReference>
<dbReference type="PANTHER" id="PTHR30349">
    <property type="entry name" value="PHAGE INTEGRASE-RELATED"/>
    <property type="match status" value="1"/>
</dbReference>
<evidence type="ECO:0000256" key="6">
    <source>
        <dbReference type="SAM" id="MobiDB-lite"/>
    </source>
</evidence>
<dbReference type="InterPro" id="IPR002104">
    <property type="entry name" value="Integrase_catalytic"/>
</dbReference>
<dbReference type="Pfam" id="PF00589">
    <property type="entry name" value="Phage_integrase"/>
    <property type="match status" value="1"/>
</dbReference>
<name>A0A6L8KLG2_9BURK</name>
<evidence type="ECO:0000256" key="5">
    <source>
        <dbReference type="PROSITE-ProRule" id="PRU01248"/>
    </source>
</evidence>
<evidence type="ECO:0000256" key="2">
    <source>
        <dbReference type="ARBA" id="ARBA00022908"/>
    </source>
</evidence>
<dbReference type="InterPro" id="IPR044068">
    <property type="entry name" value="CB"/>
</dbReference>
<evidence type="ECO:0000256" key="3">
    <source>
        <dbReference type="ARBA" id="ARBA00023125"/>
    </source>
</evidence>
<evidence type="ECO:0000256" key="4">
    <source>
        <dbReference type="ARBA" id="ARBA00023172"/>
    </source>
</evidence>
<dbReference type="AlphaFoldDB" id="A0A6L8KLG2"/>
<comment type="similarity">
    <text evidence="1">Belongs to the 'phage' integrase family.</text>
</comment>
<feature type="region of interest" description="Disordered" evidence="6">
    <location>
        <begin position="498"/>
        <end position="519"/>
    </location>
</feature>